<feature type="region of interest" description="Disordered" evidence="2">
    <location>
        <begin position="97"/>
        <end position="293"/>
    </location>
</feature>
<accession>A0A061AT70</accession>
<feature type="domain" description="Sfi1 spindle body" evidence="3">
    <location>
        <begin position="682"/>
        <end position="813"/>
    </location>
</feature>
<feature type="compositionally biased region" description="Pro residues" evidence="2">
    <location>
        <begin position="238"/>
        <end position="252"/>
    </location>
</feature>
<feature type="region of interest" description="Disordered" evidence="2">
    <location>
        <begin position="976"/>
        <end position="1015"/>
    </location>
</feature>
<feature type="region of interest" description="Disordered" evidence="2">
    <location>
        <begin position="1035"/>
        <end position="1151"/>
    </location>
</feature>
<feature type="compositionally biased region" description="Low complexity" evidence="2">
    <location>
        <begin position="1035"/>
        <end position="1066"/>
    </location>
</feature>
<dbReference type="InterPro" id="IPR013665">
    <property type="entry name" value="Sfi1_dom"/>
</dbReference>
<feature type="coiled-coil region" evidence="1">
    <location>
        <begin position="397"/>
        <end position="428"/>
    </location>
</feature>
<dbReference type="AlphaFoldDB" id="A0A061AT70"/>
<organism evidence="4">
    <name type="scientific">Rhodotorula toruloides</name>
    <name type="common">Yeast</name>
    <name type="synonym">Rhodosporidium toruloides</name>
    <dbReference type="NCBI Taxonomy" id="5286"/>
    <lineage>
        <taxon>Eukaryota</taxon>
        <taxon>Fungi</taxon>
        <taxon>Dikarya</taxon>
        <taxon>Basidiomycota</taxon>
        <taxon>Pucciniomycotina</taxon>
        <taxon>Microbotryomycetes</taxon>
        <taxon>Sporidiobolales</taxon>
        <taxon>Sporidiobolaceae</taxon>
        <taxon>Rhodotorula</taxon>
    </lineage>
</organism>
<proteinExistence type="predicted"/>
<feature type="compositionally biased region" description="Basic and acidic residues" evidence="2">
    <location>
        <begin position="119"/>
        <end position="131"/>
    </location>
</feature>
<dbReference type="Pfam" id="PF08457">
    <property type="entry name" value="Sfi1"/>
    <property type="match status" value="2"/>
</dbReference>
<dbReference type="PANTHER" id="PTHR48125">
    <property type="entry name" value="LP07818P1"/>
    <property type="match status" value="1"/>
</dbReference>
<feature type="region of interest" description="Disordered" evidence="2">
    <location>
        <begin position="1"/>
        <end position="24"/>
    </location>
</feature>
<evidence type="ECO:0000256" key="2">
    <source>
        <dbReference type="SAM" id="MobiDB-lite"/>
    </source>
</evidence>
<feature type="compositionally biased region" description="Polar residues" evidence="2">
    <location>
        <begin position="8"/>
        <end position="24"/>
    </location>
</feature>
<evidence type="ECO:0000259" key="3">
    <source>
        <dbReference type="Pfam" id="PF08457"/>
    </source>
</evidence>
<evidence type="ECO:0000313" key="4">
    <source>
        <dbReference type="EMBL" id="CDR40839.1"/>
    </source>
</evidence>
<dbReference type="EMBL" id="LK052940">
    <property type="protein sequence ID" value="CDR40839.1"/>
    <property type="molecule type" value="Genomic_DNA"/>
</dbReference>
<sequence length="1169" mass="133221">MAPHPGDDSQTQSSTLEPFPPLSSSQRTLINHTLALLAHDAHTWADLTHAQGVLQRDGHASADEIERLYEVWLRMVWVEGTTWHDKWDAVQRQWEEAEVDDGQNAVTPLANRRGHRRRPSDNLDLLRRKLDTVALDPPQPHNSAPRPLPPRTRPKSTPPRQLLVRSAQEAGGYSSSDDQFVGVPTPPTARASRLALPPRTERVPFSTTDDDAPDQTTRRRRFSSTTAHQVLTSTPRPSARPPSPPSPEPTPLPTRSDAHPLLSRRLSALRPRSSSPTPSPRPPSSSSSMLISSTLSPPEALSLALSFDRLRLLMPLLTHWKARVRFVREREGELVARREGWLRRCGWEQWVGRVGRVREGTRKAEEWRKEQDERRLSRTGRRKALGGAFAAWKVRWLARLEVRQAAEREEARKEKEAALREARDAVLSFRYRGLAVRSLREWRIRCATKRVDKVLGAGLQRRAVEKWVRRVADVRHRAQVMEEVADEKWAEAEDGRKRERWAWWVRRTALRVKEAEWVGAKEEALRREGWEWWREMKQRRDHVRHLEQVASAHDARHLAHQTLTTWRTRTAHLVSLSSLASSHAHTLLTRRASSQLTHWRLSLRLRLALRVRADSLLSTSLSHWLDAYEHVQIELEGRADALIATRDTRVGGVALEVWRSAVAHRVKLQGAAETYSRLRSVARGLEKWKRRWEVERVREKKAEVVRDFFVTRRAWRRWSEEVWERKRATWEVERRRKRAKETLDYWLTQLRQRRRDRELVTQLQRQQGQRLLAASLEQWKLAVVLRKEDEVEARDWRDRKLVRDGFRRWAQQTVKAEERILRAASFRSVKLEELRDRLFHAWLSSSRRSAALRVRLDRFDTSRRRKTLEAAFDCWREGSLRRSEEQVQRRRAQRERGEAWAQWKSRTKTVAAIQLYNRLLASHALLAWQAWTPPADLTRRAIEADEGSVIGGAFQVWKIKTGAKKALRSYSGRLRLGSSPSAASSPLASPARPSPARASSNTSSTLSSTPSRSLWGTSAASASTAATSYRPALATPASSAGASPYPAPSVSARPQTASTSAFTSAASRRRLSAEIAVNKPAPPRQPDAGKRERRRSIVSVLSSRSAPSGGASLFASRVSGNYDDSDEEDAASVGREGKSTRSEGGADVRGRHEALRARLRAAAAAASSR</sequence>
<feature type="compositionally biased region" description="Basic and acidic residues" evidence="2">
    <location>
        <begin position="1135"/>
        <end position="1151"/>
    </location>
</feature>
<evidence type="ECO:0000256" key="1">
    <source>
        <dbReference type="SAM" id="Coils"/>
    </source>
</evidence>
<feature type="compositionally biased region" description="Low complexity" evidence="2">
    <location>
        <begin position="284"/>
        <end position="293"/>
    </location>
</feature>
<feature type="domain" description="Sfi1 spindle body" evidence="3">
    <location>
        <begin position="592"/>
        <end position="679"/>
    </location>
</feature>
<keyword evidence="1" id="KW-0175">Coiled coil</keyword>
<feature type="compositionally biased region" description="Low complexity" evidence="2">
    <location>
        <begin position="260"/>
        <end position="276"/>
    </location>
</feature>
<dbReference type="OrthoDB" id="2534627at2759"/>
<name>A0A061AT70_RHOTO</name>
<protein>
    <submittedName>
        <fullName evidence="4">RHTO0S05e07822g1_1</fullName>
    </submittedName>
</protein>
<dbReference type="PANTHER" id="PTHR48125:SF12">
    <property type="entry name" value="AT HOOK TRANSCRIPTION FACTOR FAMILY-RELATED"/>
    <property type="match status" value="1"/>
</dbReference>
<reference evidence="4" key="1">
    <citation type="journal article" date="2014" name="Genome Announc.">
        <title>Draft genome sequence of Rhodosporidium toruloides CECT1137, an oleaginous yeast of biotechnological interest.</title>
        <authorList>
            <person name="Morin N."/>
            <person name="Calcas X."/>
            <person name="Devillers H."/>
            <person name="Durrens P."/>
            <person name="Sherman D.J."/>
            <person name="Nicaud J.-M."/>
            <person name="Neuveglise C."/>
        </authorList>
    </citation>
    <scope>NUCLEOTIDE SEQUENCE</scope>
    <source>
        <strain evidence="4">CECT1137</strain>
    </source>
</reference>
<gene>
    <name evidence="4" type="ORF">RHTO0S_05e07822g</name>
</gene>